<accession>A0ACB8QTC1</accession>
<comment type="caution">
    <text evidence="1">The sequence shown here is derived from an EMBL/GenBank/DDBJ whole genome shotgun (WGS) entry which is preliminary data.</text>
</comment>
<organism evidence="1 2">
    <name type="scientific">Vararia minispora EC-137</name>
    <dbReference type="NCBI Taxonomy" id="1314806"/>
    <lineage>
        <taxon>Eukaryota</taxon>
        <taxon>Fungi</taxon>
        <taxon>Dikarya</taxon>
        <taxon>Basidiomycota</taxon>
        <taxon>Agaricomycotina</taxon>
        <taxon>Agaricomycetes</taxon>
        <taxon>Russulales</taxon>
        <taxon>Lachnocladiaceae</taxon>
        <taxon>Vararia</taxon>
    </lineage>
</organism>
<reference evidence="1" key="1">
    <citation type="submission" date="2021-02" db="EMBL/GenBank/DDBJ databases">
        <authorList>
            <consortium name="DOE Joint Genome Institute"/>
            <person name="Ahrendt S."/>
            <person name="Looney B.P."/>
            <person name="Miyauchi S."/>
            <person name="Morin E."/>
            <person name="Drula E."/>
            <person name="Courty P.E."/>
            <person name="Chicoki N."/>
            <person name="Fauchery L."/>
            <person name="Kohler A."/>
            <person name="Kuo A."/>
            <person name="Labutti K."/>
            <person name="Pangilinan J."/>
            <person name="Lipzen A."/>
            <person name="Riley R."/>
            <person name="Andreopoulos W."/>
            <person name="He G."/>
            <person name="Johnson J."/>
            <person name="Barry K.W."/>
            <person name="Grigoriev I.V."/>
            <person name="Nagy L."/>
            <person name="Hibbett D."/>
            <person name="Henrissat B."/>
            <person name="Matheny P.B."/>
            <person name="Labbe J."/>
            <person name="Martin F."/>
        </authorList>
    </citation>
    <scope>NUCLEOTIDE SEQUENCE</scope>
    <source>
        <strain evidence="1">EC-137</strain>
    </source>
</reference>
<reference evidence="1" key="2">
    <citation type="journal article" date="2022" name="New Phytol.">
        <title>Evolutionary transition to the ectomycorrhizal habit in the genomes of a hyperdiverse lineage of mushroom-forming fungi.</title>
        <authorList>
            <person name="Looney B."/>
            <person name="Miyauchi S."/>
            <person name="Morin E."/>
            <person name="Drula E."/>
            <person name="Courty P.E."/>
            <person name="Kohler A."/>
            <person name="Kuo A."/>
            <person name="LaButti K."/>
            <person name="Pangilinan J."/>
            <person name="Lipzen A."/>
            <person name="Riley R."/>
            <person name="Andreopoulos W."/>
            <person name="He G."/>
            <person name="Johnson J."/>
            <person name="Nolan M."/>
            <person name="Tritt A."/>
            <person name="Barry K.W."/>
            <person name="Grigoriev I.V."/>
            <person name="Nagy L.G."/>
            <person name="Hibbett D."/>
            <person name="Henrissat B."/>
            <person name="Matheny P.B."/>
            <person name="Labbe J."/>
            <person name="Martin F.M."/>
        </authorList>
    </citation>
    <scope>NUCLEOTIDE SEQUENCE</scope>
    <source>
        <strain evidence="1">EC-137</strain>
    </source>
</reference>
<keyword evidence="2" id="KW-1185">Reference proteome</keyword>
<dbReference type="Proteomes" id="UP000814128">
    <property type="component" value="Unassembled WGS sequence"/>
</dbReference>
<dbReference type="EMBL" id="MU273491">
    <property type="protein sequence ID" value="KAI0034990.1"/>
    <property type="molecule type" value="Genomic_DNA"/>
</dbReference>
<name>A0ACB8QTC1_9AGAM</name>
<proteinExistence type="predicted"/>
<evidence type="ECO:0000313" key="1">
    <source>
        <dbReference type="EMBL" id="KAI0034990.1"/>
    </source>
</evidence>
<protein>
    <submittedName>
        <fullName evidence="1">Uncharacterized protein</fullName>
    </submittedName>
</protein>
<sequence length="1148" mass="124536">MSALAADSSLDYFGSDDSAFLDALRNVGLPDDNALPPDPLPVPDDPETSIEAPPCAQPSKRRRYTSPNAHGDHRAEADRPIGHLDEAELDEAVYGAAHFGDFGEYMRRKRAKLQNQDRQIGEGGEGGGIFKGLAIHINGHTRPSVQELRRLIVSHGGIFRPYLDKKSIVTHVITCSLTPAKIKDFAHMRLVRPEWILESLRLRRLLPWREFMYRPTTRVERPQGFPPTPVVLDDEPPSPAARPGTPPPARPTTPPPAPLGIPHTTSPPSPTHPGPAYAPPGPNAAAARAMAAPGWRAAHTAAAPDFLAGYYRHSRLHHLSTWKTELRALVSEAGERAERGDVPGSGGAGESGDKDQGENGAGLSMRGAQLALKGPLKGKGTTTAPAERVIMHVDFDAFFVSAGLVSRPELRGRPVVVCHAQGGGGAGSTSEIASASYEARGFGVRNGMSLRQARELCPSITTIPYEFELYKKLSLTFYTILMSVADDLQAVSVDEALIDVSASVAQTVVDDGADADRACVLAEEIRQHVKDATGCSVSIGIAHNILLARLATRRAKPAGSFYLRPAALPTLLATLDITDLHGFGWAAAEKARTKLGTTALGELVKKSRSQLAEALGKTTGEALYKALRGEDDRKLESDKPRRSVSCEINYGIRFQSNDEAERFVFQMAEEVSRRLRAVSMKGRSLTLKIMKRDPSAPVEAPKFMGHGVCLTYNKQSPLSGPLGRATDDEKAIGALAWKMLKAMCIPPTELRGIGIQILKLEGAEVPVLRAGQVRLSFKPLTGAGEAVGASAAGTSKAIPSPSKAVVTTASPDKASAHAVAPEMPVRETDLSHAPARQQANVDLPSFSQVDMDVFNALPNDVRLELEAEYQRRSVTPAPIADLPVVPAPSAPDLARITRQLAPRSRPLIGPAQGQGKPWFALPPKKAPVPPRVSLSQLAALGIDAGVFRALPVRVQREQLAQARGLAMRPSQRPARARRPIKAPTRLGSRFKPPQGPCEIVPPPPPPRARFVERPTLRRPAVRSGGEKRAVEAGRDVQKMIGEWVEGFREHVPHRKDVKYFGHFLERCVESDTGIERAVGIVRWWGVLLRRLFGTEEMLDEWEKEGITFEDVRVTSRLVGRAWWRVFAEIISRMNAIARERFGGSLAVR</sequence>
<gene>
    <name evidence="1" type="ORF">K488DRAFT_44193</name>
</gene>
<evidence type="ECO:0000313" key="2">
    <source>
        <dbReference type="Proteomes" id="UP000814128"/>
    </source>
</evidence>